<evidence type="ECO:0000256" key="4">
    <source>
        <dbReference type="SAM" id="MobiDB-lite"/>
    </source>
</evidence>
<accession>A0A2S6N863</accession>
<dbReference type="SUPFAM" id="SSF56349">
    <property type="entry name" value="DNA breaking-rejoining enzymes"/>
    <property type="match status" value="1"/>
</dbReference>
<dbReference type="Proteomes" id="UP000239089">
    <property type="component" value="Unassembled WGS sequence"/>
</dbReference>
<dbReference type="InterPro" id="IPR010998">
    <property type="entry name" value="Integrase_recombinase_N"/>
</dbReference>
<dbReference type="Gene3D" id="1.10.150.130">
    <property type="match status" value="1"/>
</dbReference>
<dbReference type="PROSITE" id="PS51900">
    <property type="entry name" value="CB"/>
    <property type="match status" value="1"/>
</dbReference>
<evidence type="ECO:0000256" key="2">
    <source>
        <dbReference type="ARBA" id="ARBA00023125"/>
    </source>
</evidence>
<dbReference type="GO" id="GO:0015074">
    <property type="term" value="P:DNA integration"/>
    <property type="evidence" value="ECO:0007669"/>
    <property type="project" value="UniProtKB-KW"/>
</dbReference>
<dbReference type="Pfam" id="PF00589">
    <property type="entry name" value="Phage_integrase"/>
    <property type="match status" value="1"/>
</dbReference>
<dbReference type="Gene3D" id="1.10.443.10">
    <property type="entry name" value="Intergrase catalytic core"/>
    <property type="match status" value="1"/>
</dbReference>
<dbReference type="InterPro" id="IPR002104">
    <property type="entry name" value="Integrase_catalytic"/>
</dbReference>
<dbReference type="SUPFAM" id="SSF47823">
    <property type="entry name" value="lambda integrase-like, N-terminal domain"/>
    <property type="match status" value="1"/>
</dbReference>
<dbReference type="InterPro" id="IPR013762">
    <property type="entry name" value="Integrase-like_cat_sf"/>
</dbReference>
<evidence type="ECO:0000313" key="5">
    <source>
        <dbReference type="EMBL" id="PPQ30800.1"/>
    </source>
</evidence>
<dbReference type="PANTHER" id="PTHR34605">
    <property type="entry name" value="PHAGE_INTEGRASE DOMAIN-CONTAINING PROTEIN"/>
    <property type="match status" value="1"/>
</dbReference>
<evidence type="ECO:0000256" key="1">
    <source>
        <dbReference type="ARBA" id="ARBA00022908"/>
    </source>
</evidence>
<feature type="region of interest" description="Disordered" evidence="4">
    <location>
        <begin position="23"/>
        <end position="49"/>
    </location>
</feature>
<evidence type="ECO:0000256" key="3">
    <source>
        <dbReference type="ARBA" id="ARBA00023172"/>
    </source>
</evidence>
<keyword evidence="1" id="KW-0229">DNA integration</keyword>
<proteinExistence type="predicted"/>
<gene>
    <name evidence="5" type="ORF">CCR94_11345</name>
</gene>
<dbReference type="PROSITE" id="PS51898">
    <property type="entry name" value="TYR_RECOMBINASE"/>
    <property type="match status" value="1"/>
</dbReference>
<name>A0A2S6N863_9HYPH</name>
<keyword evidence="2" id="KW-0238">DNA-binding</keyword>
<keyword evidence="6" id="KW-1185">Reference proteome</keyword>
<dbReference type="InterPro" id="IPR011010">
    <property type="entry name" value="DNA_brk_join_enz"/>
</dbReference>
<comment type="caution">
    <text evidence="5">The sequence shown here is derived from an EMBL/GenBank/DDBJ whole genome shotgun (WGS) entry which is preliminary data.</text>
</comment>
<dbReference type="GO" id="GO:0006310">
    <property type="term" value="P:DNA recombination"/>
    <property type="evidence" value="ECO:0007669"/>
    <property type="project" value="UniProtKB-KW"/>
</dbReference>
<sequence>MADPGDTEREALVTPDQVVLTRDNPYLSGLKTDPEKLTSTDVSSDEGTAQPADVHAIDCTRLTDLVAEFVQAGIAPATRRAYRSDLDHFFAWGGTIPASDAEVAAYIAAHAEALKVATINRRLAAISVAHEAQGHPSPVRSPLVRATMRGIRRERGVAQRQARPLLREDLFAVLAAMGDSLKDARDRALLLIGFAAGFRRSELCAINCTDLERVRQGVVVTLRRSKTDQDGEGRKIGIPFGRTKFCPVNALDTWLERARISEGPIFRRVDKRGRVFADALSPEAVCLIVRERVAAAGFDPEPYSGHSLRSGLATSAAQAGVDTRKIRDQTGHASDAMLRRYIRDGELFLDNAAGALL</sequence>
<dbReference type="CDD" id="cd00799">
    <property type="entry name" value="INT_Cre_C"/>
    <property type="match status" value="1"/>
</dbReference>
<dbReference type="OrthoDB" id="5513193at2"/>
<keyword evidence="3" id="KW-0233">DNA recombination</keyword>
<dbReference type="RefSeq" id="WP_104507972.1">
    <property type="nucleotide sequence ID" value="NZ_JACIGC010000053.1"/>
</dbReference>
<dbReference type="AlphaFoldDB" id="A0A2S6N863"/>
<dbReference type="GO" id="GO:0003677">
    <property type="term" value="F:DNA binding"/>
    <property type="evidence" value="ECO:0007669"/>
    <property type="project" value="UniProtKB-UniRule"/>
</dbReference>
<organism evidence="5 6">
    <name type="scientific">Rhodoblastus sphagnicola</name>
    <dbReference type="NCBI Taxonomy" id="333368"/>
    <lineage>
        <taxon>Bacteria</taxon>
        <taxon>Pseudomonadati</taxon>
        <taxon>Pseudomonadota</taxon>
        <taxon>Alphaproteobacteria</taxon>
        <taxon>Hyphomicrobiales</taxon>
        <taxon>Rhodoblastaceae</taxon>
        <taxon>Rhodoblastus</taxon>
    </lineage>
</organism>
<evidence type="ECO:0000313" key="6">
    <source>
        <dbReference type="Proteomes" id="UP000239089"/>
    </source>
</evidence>
<dbReference type="EMBL" id="NHSJ01000072">
    <property type="protein sequence ID" value="PPQ30800.1"/>
    <property type="molecule type" value="Genomic_DNA"/>
</dbReference>
<dbReference type="InterPro" id="IPR052925">
    <property type="entry name" value="Phage_Integrase-like_Recomb"/>
</dbReference>
<dbReference type="InterPro" id="IPR044068">
    <property type="entry name" value="CB"/>
</dbReference>
<protein>
    <submittedName>
        <fullName evidence="5">Integrase</fullName>
    </submittedName>
</protein>
<dbReference type="PANTHER" id="PTHR34605:SF3">
    <property type="entry name" value="P CELL-TYPE AGGLUTINATION PROTEIN MAP4-LIKE-RELATED"/>
    <property type="match status" value="1"/>
</dbReference>
<reference evidence="5 6" key="1">
    <citation type="journal article" date="2018" name="Arch. Microbiol.">
        <title>New insights into the metabolic potential of the phototrophic purple bacterium Rhodopila globiformis DSM 161(T) from its draft genome sequence and evidence for a vanadium-dependent nitrogenase.</title>
        <authorList>
            <person name="Imhoff J.F."/>
            <person name="Rahn T."/>
            <person name="Kunzel S."/>
            <person name="Neulinger S.C."/>
        </authorList>
    </citation>
    <scope>NUCLEOTIDE SEQUENCE [LARGE SCALE GENOMIC DNA]</scope>
    <source>
        <strain evidence="5 6">DSM 16996</strain>
    </source>
</reference>